<keyword evidence="3" id="KW-0732">Signal</keyword>
<dbReference type="InterPro" id="IPR012338">
    <property type="entry name" value="Beta-lactam/transpept-like"/>
</dbReference>
<dbReference type="GO" id="GO:0000270">
    <property type="term" value="P:peptidoglycan metabolic process"/>
    <property type="evidence" value="ECO:0007669"/>
    <property type="project" value="TreeGrafter"/>
</dbReference>
<dbReference type="GO" id="GO:0009002">
    <property type="term" value="F:serine-type D-Ala-D-Ala carboxypeptidase activity"/>
    <property type="evidence" value="ECO:0007669"/>
    <property type="project" value="UniProtKB-EC"/>
</dbReference>
<comment type="similarity">
    <text evidence="1">Belongs to the peptidase S13 family.</text>
</comment>
<dbReference type="Gene3D" id="3.40.710.10">
    <property type="entry name" value="DD-peptidase/beta-lactamase superfamily"/>
    <property type="match status" value="1"/>
</dbReference>
<dbReference type="NCBIfam" id="TIGR00666">
    <property type="entry name" value="PBP4"/>
    <property type="match status" value="1"/>
</dbReference>
<keyword evidence="5" id="KW-1185">Reference proteome</keyword>
<dbReference type="AlphaFoldDB" id="A0A848F1U6"/>
<organism evidence="4 5">
    <name type="scientific">Azohydromonas caseinilytica</name>
    <dbReference type="NCBI Taxonomy" id="2728836"/>
    <lineage>
        <taxon>Bacteria</taxon>
        <taxon>Pseudomonadati</taxon>
        <taxon>Pseudomonadota</taxon>
        <taxon>Betaproteobacteria</taxon>
        <taxon>Burkholderiales</taxon>
        <taxon>Sphaerotilaceae</taxon>
        <taxon>Azohydromonas</taxon>
    </lineage>
</organism>
<evidence type="ECO:0000256" key="2">
    <source>
        <dbReference type="ARBA" id="ARBA00022801"/>
    </source>
</evidence>
<dbReference type="GO" id="GO:0006508">
    <property type="term" value="P:proteolysis"/>
    <property type="evidence" value="ECO:0007669"/>
    <property type="project" value="InterPro"/>
</dbReference>
<dbReference type="PANTHER" id="PTHR30023">
    <property type="entry name" value="D-ALANYL-D-ALANINE CARBOXYPEPTIDASE"/>
    <property type="match status" value="1"/>
</dbReference>
<keyword evidence="4" id="KW-0645">Protease</keyword>
<dbReference type="Proteomes" id="UP000574067">
    <property type="component" value="Unassembled WGS sequence"/>
</dbReference>
<proteinExistence type="inferred from homology"/>
<comment type="caution">
    <text evidence="4">The sequence shown here is derived from an EMBL/GenBank/DDBJ whole genome shotgun (WGS) entry which is preliminary data.</text>
</comment>
<reference evidence="4 5" key="1">
    <citation type="submission" date="2020-04" db="EMBL/GenBank/DDBJ databases">
        <title>Azohydromonas sp. isolated from soil.</title>
        <authorList>
            <person name="Dahal R.H."/>
        </authorList>
    </citation>
    <scope>NUCLEOTIDE SEQUENCE [LARGE SCALE GENOMIC DNA]</scope>
    <source>
        <strain evidence="4 5">G-1-1-14</strain>
    </source>
</reference>
<dbReference type="SUPFAM" id="SSF56601">
    <property type="entry name" value="beta-lactamase/transpeptidase-like"/>
    <property type="match status" value="1"/>
</dbReference>
<evidence type="ECO:0000256" key="1">
    <source>
        <dbReference type="ARBA" id="ARBA00006096"/>
    </source>
</evidence>
<dbReference type="EMBL" id="JABBFW010000001">
    <property type="protein sequence ID" value="NML13654.1"/>
    <property type="molecule type" value="Genomic_DNA"/>
</dbReference>
<dbReference type="PROSITE" id="PS51257">
    <property type="entry name" value="PROKAR_LIPOPROTEIN"/>
    <property type="match status" value="1"/>
</dbReference>
<dbReference type="Gene3D" id="3.50.80.20">
    <property type="entry name" value="D-Ala-D-Ala carboxypeptidase C, peptidase S13"/>
    <property type="match status" value="1"/>
</dbReference>
<feature type="signal peptide" evidence="3">
    <location>
        <begin position="1"/>
        <end position="22"/>
    </location>
</feature>
<gene>
    <name evidence="4" type="primary">dacB</name>
    <name evidence="4" type="ORF">HHL10_01485</name>
</gene>
<dbReference type="EC" id="3.4.16.4" evidence="4"/>
<name>A0A848F1U6_9BURK</name>
<evidence type="ECO:0000313" key="4">
    <source>
        <dbReference type="EMBL" id="NML13654.1"/>
    </source>
</evidence>
<keyword evidence="2 4" id="KW-0378">Hydrolase</keyword>
<protein>
    <submittedName>
        <fullName evidence="4">D-alanyl-D-alanine carboxypeptidase/D-alanyl-D-alanine-endopeptidase</fullName>
        <ecNumber evidence="4">3.4.16.4</ecNumber>
    </submittedName>
</protein>
<dbReference type="PRINTS" id="PR00922">
    <property type="entry name" value="DADACBPTASE3"/>
</dbReference>
<dbReference type="Pfam" id="PF02113">
    <property type="entry name" value="Peptidase_S13"/>
    <property type="match status" value="1"/>
</dbReference>
<dbReference type="InterPro" id="IPR000667">
    <property type="entry name" value="Peptidase_S13"/>
</dbReference>
<evidence type="ECO:0000313" key="5">
    <source>
        <dbReference type="Proteomes" id="UP000574067"/>
    </source>
</evidence>
<accession>A0A848F1U6</accession>
<dbReference type="PANTHER" id="PTHR30023:SF0">
    <property type="entry name" value="PENICILLIN-SENSITIVE CARBOXYPEPTIDASE A"/>
    <property type="match status" value="1"/>
</dbReference>
<sequence>MPSRRHFLSSLLALPFGFGACAQTAPLPPTSWPPPDAPAAGPLPPAVAQALQQANLPPQALAVLVQDLQGNTTRLSLNAAAPMNPASVMKLATTAAALDLLGPAWSWRTPVWVQGSVERGRLRGSVVIQGRGDPKLTQERLYLLMRRLRAWGIDEIDGDFVLDRSAFEPAAGAPGDFDGEALRPYNVLPDALLLNLRALTLSFMPDAARGVARVGLEPPLDGVQLDTRVPLSNGPCGDWRGTLKADFNDPARLHLAGRYPLSCGERFWPVAYADPAAFDARLLQALWQEAGGRLRGGVREGRAPGDAAPTFELGSPPLAEVVRDINKFSNNVMAQQLFLTLALEQQGLGSTAGARTVLSGWLQRRLGAAAVDGAVIDNGSGLSRQTRLSAALLGRLLQAAWAAPWMPEFMASLPIQGLDGTLRRWAGEPGRAHLKTGSLRDVSAVAGYVLGRSGRRHALVALVNHPQAAAARPVLDALLQWTLED</sequence>
<evidence type="ECO:0000256" key="3">
    <source>
        <dbReference type="SAM" id="SignalP"/>
    </source>
</evidence>
<keyword evidence="4" id="KW-0121">Carboxypeptidase</keyword>
<feature type="chain" id="PRO_5032638366" evidence="3">
    <location>
        <begin position="23"/>
        <end position="485"/>
    </location>
</feature>